<dbReference type="PANTHER" id="PTHR27002">
    <property type="entry name" value="RECEPTOR-LIKE SERINE/THREONINE-PROTEIN KINASE SD1-8"/>
    <property type="match status" value="1"/>
</dbReference>
<evidence type="ECO:0000256" key="18">
    <source>
        <dbReference type="SAM" id="Phobius"/>
    </source>
</evidence>
<evidence type="ECO:0000256" key="1">
    <source>
        <dbReference type="ARBA" id="ARBA00004167"/>
    </source>
</evidence>
<organism evidence="22 23">
    <name type="scientific">Leersia perrieri</name>
    <dbReference type="NCBI Taxonomy" id="77586"/>
    <lineage>
        <taxon>Eukaryota</taxon>
        <taxon>Viridiplantae</taxon>
        <taxon>Streptophyta</taxon>
        <taxon>Embryophyta</taxon>
        <taxon>Tracheophyta</taxon>
        <taxon>Spermatophyta</taxon>
        <taxon>Magnoliopsida</taxon>
        <taxon>Liliopsida</taxon>
        <taxon>Poales</taxon>
        <taxon>Poaceae</taxon>
        <taxon>BOP clade</taxon>
        <taxon>Oryzoideae</taxon>
        <taxon>Oryzeae</taxon>
        <taxon>Oryzinae</taxon>
        <taxon>Leersia</taxon>
    </lineage>
</organism>
<dbReference type="PROSITE" id="PS00108">
    <property type="entry name" value="PROTEIN_KINASE_ST"/>
    <property type="match status" value="1"/>
</dbReference>
<evidence type="ECO:0000313" key="22">
    <source>
        <dbReference type="EnsemblPlants" id="LPERR06G19420.1"/>
    </source>
</evidence>
<dbReference type="HOGENOM" id="CLU_000288_35_3_1"/>
<feature type="region of interest" description="Disordered" evidence="17">
    <location>
        <begin position="281"/>
        <end position="302"/>
    </location>
</feature>
<feature type="signal peptide" evidence="19">
    <location>
        <begin position="1"/>
        <end position="18"/>
    </location>
</feature>
<feature type="chain" id="PRO_5002349016" description="non-specific serine/threonine protein kinase" evidence="19">
    <location>
        <begin position="19"/>
        <end position="667"/>
    </location>
</feature>
<evidence type="ECO:0000256" key="12">
    <source>
        <dbReference type="ARBA" id="ARBA00023136"/>
    </source>
</evidence>
<evidence type="ECO:0000256" key="8">
    <source>
        <dbReference type="ARBA" id="ARBA00022741"/>
    </source>
</evidence>
<dbReference type="Pfam" id="PF01657">
    <property type="entry name" value="Stress-antifung"/>
    <property type="match status" value="2"/>
</dbReference>
<keyword evidence="14" id="KW-0325">Glycoprotein</keyword>
<dbReference type="InterPro" id="IPR000719">
    <property type="entry name" value="Prot_kinase_dom"/>
</dbReference>
<dbReference type="EC" id="2.7.11.1" evidence="2"/>
<dbReference type="InterPro" id="IPR038408">
    <property type="entry name" value="GNK2_sf"/>
</dbReference>
<evidence type="ECO:0000256" key="11">
    <source>
        <dbReference type="ARBA" id="ARBA00022989"/>
    </source>
</evidence>
<comment type="catalytic activity">
    <reaction evidence="16">
        <text>L-seryl-[protein] + ATP = O-phospho-L-seryl-[protein] + ADP + H(+)</text>
        <dbReference type="Rhea" id="RHEA:17989"/>
        <dbReference type="Rhea" id="RHEA-COMP:9863"/>
        <dbReference type="Rhea" id="RHEA-COMP:11604"/>
        <dbReference type="ChEBI" id="CHEBI:15378"/>
        <dbReference type="ChEBI" id="CHEBI:29999"/>
        <dbReference type="ChEBI" id="CHEBI:30616"/>
        <dbReference type="ChEBI" id="CHEBI:83421"/>
        <dbReference type="ChEBI" id="CHEBI:456216"/>
        <dbReference type="EC" id="2.7.11.1"/>
    </reaction>
</comment>
<keyword evidence="7" id="KW-0677">Repeat</keyword>
<feature type="transmembrane region" description="Helical" evidence="18">
    <location>
        <begin position="306"/>
        <end position="329"/>
    </location>
</feature>
<dbReference type="Proteomes" id="UP000032180">
    <property type="component" value="Chromosome 6"/>
</dbReference>
<evidence type="ECO:0000256" key="14">
    <source>
        <dbReference type="ARBA" id="ARBA00023180"/>
    </source>
</evidence>
<name>A0A0D9WST2_9ORYZ</name>
<evidence type="ECO:0000256" key="3">
    <source>
        <dbReference type="ARBA" id="ARBA00022527"/>
    </source>
</evidence>
<evidence type="ECO:0000256" key="15">
    <source>
        <dbReference type="ARBA" id="ARBA00047899"/>
    </source>
</evidence>
<comment type="catalytic activity">
    <reaction evidence="15">
        <text>L-threonyl-[protein] + ATP = O-phospho-L-threonyl-[protein] + ADP + H(+)</text>
        <dbReference type="Rhea" id="RHEA:46608"/>
        <dbReference type="Rhea" id="RHEA-COMP:11060"/>
        <dbReference type="Rhea" id="RHEA-COMP:11605"/>
        <dbReference type="ChEBI" id="CHEBI:15378"/>
        <dbReference type="ChEBI" id="CHEBI:30013"/>
        <dbReference type="ChEBI" id="CHEBI:30616"/>
        <dbReference type="ChEBI" id="CHEBI:61977"/>
        <dbReference type="ChEBI" id="CHEBI:456216"/>
        <dbReference type="EC" id="2.7.11.1"/>
    </reaction>
</comment>
<reference evidence="22" key="3">
    <citation type="submission" date="2015-04" db="UniProtKB">
        <authorList>
            <consortium name="EnsemblPlants"/>
        </authorList>
    </citation>
    <scope>IDENTIFICATION</scope>
</reference>
<evidence type="ECO:0000256" key="16">
    <source>
        <dbReference type="ARBA" id="ARBA00048679"/>
    </source>
</evidence>
<evidence type="ECO:0000256" key="6">
    <source>
        <dbReference type="ARBA" id="ARBA00022729"/>
    </source>
</evidence>
<sequence length="667" mass="73200">MIIVILLLFVGHDGPIVATADDYIWSLCGITSKYTVRSPYQSNLDLLSAALSRNASSSLLFAKGSVGVAPDTVYGVALCRGDFSSNASACGDCVADVFQQAQRTQCPLAKSVFIVFNTGCQLRFSDKDILNRTTATKTDANADIDASAMILMNTQNITQPMLPGWDAGNAESVGIITNIIKVLVLETAKAAVSNNSTSSSASAYYATGRMDMSATFPTLYSMAQCTPNLRPDDCWGCLQAITNLTTTYLAGRQGGRILDIWCNFRYETYTFYRGEPTRRIGSSGAVLPPPTPPPGDQHRRSRRSKVVVISTVVALVSSVCCAIFCFGLVRKYKKGKVSLQGNMNMPTDEALTWGIDASSSEFTLFDLSQVLDATNNFAEENMLGKGGFGPVYKGLFSDGSEIAVKRLASHSGQGFNEFRNEIQLIAKLQHTNLVKLLGCCYQGEEKILIYEYLPNKSLDFFIFDEQRRVTLNWNNRLAIIEGIGQGLLYLHKHSRLRVIHRDLKASNILLDCEMNPKISDFGLARIFSSKDTEENTNRIIGTYGYMAPEYASEGLFSVKSDVFSFGVLILEIVTGKRNSGFHQCGDLFNLLGYMMRCINIALLCVQENAVDRPTMSDVVVMLSSENIALSEANHPAYFHIRVAKEEASTSIESSGLNNTTMSILYGR</sequence>
<keyword evidence="5 18" id="KW-0812">Transmembrane</keyword>
<dbReference type="Gene3D" id="3.30.430.20">
    <property type="entry name" value="Gnk2 domain, C-X8-C-X2-C motif"/>
    <property type="match status" value="2"/>
</dbReference>
<dbReference type="GO" id="GO:0005886">
    <property type="term" value="C:plasma membrane"/>
    <property type="evidence" value="ECO:0007669"/>
    <property type="project" value="TreeGrafter"/>
</dbReference>
<evidence type="ECO:0000313" key="23">
    <source>
        <dbReference type="Proteomes" id="UP000032180"/>
    </source>
</evidence>
<dbReference type="GO" id="GO:0004674">
    <property type="term" value="F:protein serine/threonine kinase activity"/>
    <property type="evidence" value="ECO:0007669"/>
    <property type="project" value="UniProtKB-KW"/>
</dbReference>
<dbReference type="PROSITE" id="PS50011">
    <property type="entry name" value="PROTEIN_KINASE_DOM"/>
    <property type="match status" value="1"/>
</dbReference>
<dbReference type="STRING" id="77586.A0A0D9WST2"/>
<dbReference type="CDD" id="cd23509">
    <property type="entry name" value="Gnk2-like"/>
    <property type="match status" value="2"/>
</dbReference>
<dbReference type="InterPro" id="IPR011009">
    <property type="entry name" value="Kinase-like_dom_sf"/>
</dbReference>
<evidence type="ECO:0000256" key="13">
    <source>
        <dbReference type="ARBA" id="ARBA00023157"/>
    </source>
</evidence>
<dbReference type="EnsemblPlants" id="LPERR06G19420.1">
    <property type="protein sequence ID" value="LPERR06G19420.1"/>
    <property type="gene ID" value="LPERR06G19420"/>
</dbReference>
<feature type="domain" description="Gnk2-homologous" evidence="21">
    <location>
        <begin position="158"/>
        <end position="271"/>
    </location>
</feature>
<dbReference type="InterPro" id="IPR008271">
    <property type="entry name" value="Ser/Thr_kinase_AS"/>
</dbReference>
<reference evidence="23" key="2">
    <citation type="submission" date="2013-12" db="EMBL/GenBank/DDBJ databases">
        <authorList>
            <person name="Yu Y."/>
            <person name="Lee S."/>
            <person name="de Baynast K."/>
            <person name="Wissotski M."/>
            <person name="Liu L."/>
            <person name="Talag J."/>
            <person name="Goicoechea J."/>
            <person name="Angelova A."/>
            <person name="Jetty R."/>
            <person name="Kudrna D."/>
            <person name="Golser W."/>
            <person name="Rivera L."/>
            <person name="Zhang J."/>
            <person name="Wing R."/>
        </authorList>
    </citation>
    <scope>NUCLEOTIDE SEQUENCE</scope>
</reference>
<keyword evidence="10" id="KW-0067">ATP-binding</keyword>
<protein>
    <recommendedName>
        <fullName evidence="2">non-specific serine/threonine protein kinase</fullName>
        <ecNumber evidence="2">2.7.11.1</ecNumber>
    </recommendedName>
</protein>
<dbReference type="eggNOG" id="ENOG502QWDY">
    <property type="taxonomic scope" value="Eukaryota"/>
</dbReference>
<dbReference type="InterPro" id="IPR002902">
    <property type="entry name" value="GNK2"/>
</dbReference>
<keyword evidence="23" id="KW-1185">Reference proteome</keyword>
<reference evidence="22 23" key="1">
    <citation type="submission" date="2012-08" db="EMBL/GenBank/DDBJ databases">
        <title>Oryza genome evolution.</title>
        <authorList>
            <person name="Wing R.A."/>
        </authorList>
    </citation>
    <scope>NUCLEOTIDE SEQUENCE</scope>
</reference>
<evidence type="ECO:0000256" key="19">
    <source>
        <dbReference type="SAM" id="SignalP"/>
    </source>
</evidence>
<keyword evidence="3" id="KW-0723">Serine/threonine-protein kinase</keyword>
<keyword evidence="11 18" id="KW-1133">Transmembrane helix</keyword>
<proteinExistence type="predicted"/>
<keyword evidence="6 19" id="KW-0732">Signal</keyword>
<evidence type="ECO:0000256" key="2">
    <source>
        <dbReference type="ARBA" id="ARBA00012513"/>
    </source>
</evidence>
<dbReference type="FunFam" id="3.30.430.20:FF:000002">
    <property type="entry name" value="Cysteine-rich receptor-like protein kinase 10"/>
    <property type="match status" value="1"/>
</dbReference>
<dbReference type="Gramene" id="LPERR06G19420.1">
    <property type="protein sequence ID" value="LPERR06G19420.1"/>
    <property type="gene ID" value="LPERR06G19420"/>
</dbReference>
<feature type="domain" description="Protein kinase" evidence="20">
    <location>
        <begin position="377"/>
        <end position="637"/>
    </location>
</feature>
<dbReference type="SUPFAM" id="SSF56112">
    <property type="entry name" value="Protein kinase-like (PK-like)"/>
    <property type="match status" value="1"/>
</dbReference>
<dbReference type="CDD" id="cd14066">
    <property type="entry name" value="STKc_IRAK"/>
    <property type="match status" value="1"/>
</dbReference>
<evidence type="ECO:0000259" key="21">
    <source>
        <dbReference type="PROSITE" id="PS51473"/>
    </source>
</evidence>
<dbReference type="PROSITE" id="PS51473">
    <property type="entry name" value="GNK2"/>
    <property type="match status" value="2"/>
</dbReference>
<evidence type="ECO:0000259" key="20">
    <source>
        <dbReference type="PROSITE" id="PS50011"/>
    </source>
</evidence>
<dbReference type="PANTHER" id="PTHR27002:SF1058">
    <property type="entry name" value="OS01G0568800 PROTEIN"/>
    <property type="match status" value="1"/>
</dbReference>
<dbReference type="Gene3D" id="1.10.510.10">
    <property type="entry name" value="Transferase(Phosphotransferase) domain 1"/>
    <property type="match status" value="1"/>
</dbReference>
<dbReference type="FunFam" id="1.10.510.10:FF:001161">
    <property type="entry name" value="Os11g0601500 protein"/>
    <property type="match status" value="1"/>
</dbReference>
<evidence type="ECO:0000256" key="4">
    <source>
        <dbReference type="ARBA" id="ARBA00022679"/>
    </source>
</evidence>
<keyword evidence="8" id="KW-0547">Nucleotide-binding</keyword>
<evidence type="ECO:0000256" key="5">
    <source>
        <dbReference type="ARBA" id="ARBA00022692"/>
    </source>
</evidence>
<feature type="domain" description="Gnk2-homologous" evidence="21">
    <location>
        <begin position="22"/>
        <end position="129"/>
    </location>
</feature>
<keyword evidence="12 18" id="KW-0472">Membrane</keyword>
<evidence type="ECO:0000256" key="10">
    <source>
        <dbReference type="ARBA" id="ARBA00022840"/>
    </source>
</evidence>
<dbReference type="SMART" id="SM00220">
    <property type="entry name" value="S_TKc"/>
    <property type="match status" value="1"/>
</dbReference>
<accession>A0A0D9WST2</accession>
<dbReference type="InterPro" id="IPR001245">
    <property type="entry name" value="Ser-Thr/Tyr_kinase_cat_dom"/>
</dbReference>
<dbReference type="GO" id="GO:0005524">
    <property type="term" value="F:ATP binding"/>
    <property type="evidence" value="ECO:0007669"/>
    <property type="project" value="UniProtKB-KW"/>
</dbReference>
<evidence type="ECO:0000256" key="7">
    <source>
        <dbReference type="ARBA" id="ARBA00022737"/>
    </source>
</evidence>
<dbReference type="FunFam" id="3.30.200.20:FF:000195">
    <property type="entry name" value="G-type lectin S-receptor-like serine/threonine-protein kinase"/>
    <property type="match status" value="1"/>
</dbReference>
<evidence type="ECO:0000256" key="17">
    <source>
        <dbReference type="SAM" id="MobiDB-lite"/>
    </source>
</evidence>
<evidence type="ECO:0000256" key="9">
    <source>
        <dbReference type="ARBA" id="ARBA00022777"/>
    </source>
</evidence>
<dbReference type="Gene3D" id="3.30.200.20">
    <property type="entry name" value="Phosphorylase Kinase, domain 1"/>
    <property type="match status" value="1"/>
</dbReference>
<dbReference type="Pfam" id="PF07714">
    <property type="entry name" value="PK_Tyr_Ser-Thr"/>
    <property type="match status" value="1"/>
</dbReference>
<keyword evidence="9" id="KW-0418">Kinase</keyword>
<comment type="subcellular location">
    <subcellularLocation>
        <location evidence="1">Membrane</location>
        <topology evidence="1">Single-pass membrane protein</topology>
    </subcellularLocation>
</comment>
<dbReference type="AlphaFoldDB" id="A0A0D9WST2"/>
<keyword evidence="4" id="KW-0808">Transferase</keyword>
<keyword evidence="13" id="KW-1015">Disulfide bond</keyword>